<protein>
    <submittedName>
        <fullName evidence="2">Uncharacterized protein</fullName>
    </submittedName>
</protein>
<reference evidence="2" key="1">
    <citation type="submission" date="2018-05" db="EMBL/GenBank/DDBJ databases">
        <authorList>
            <person name="Lanie J.A."/>
            <person name="Ng W.-L."/>
            <person name="Kazmierczak K.M."/>
            <person name="Andrzejewski T.M."/>
            <person name="Davidsen T.M."/>
            <person name="Wayne K.J."/>
            <person name="Tettelin H."/>
            <person name="Glass J.I."/>
            <person name="Rusch D."/>
            <person name="Podicherti R."/>
            <person name="Tsui H.-C.T."/>
            <person name="Winkler M.E."/>
        </authorList>
    </citation>
    <scope>NUCLEOTIDE SEQUENCE</scope>
</reference>
<organism evidence="2">
    <name type="scientific">marine metagenome</name>
    <dbReference type="NCBI Taxonomy" id="408172"/>
    <lineage>
        <taxon>unclassified sequences</taxon>
        <taxon>metagenomes</taxon>
        <taxon>ecological metagenomes</taxon>
    </lineage>
</organism>
<accession>A0A382Y448</accession>
<dbReference type="EMBL" id="UINC01172275">
    <property type="protein sequence ID" value="SVD77268.1"/>
    <property type="molecule type" value="Genomic_DNA"/>
</dbReference>
<sequence length="22" mass="2373">MVPAETPPYNIDHSGDMKKNAG</sequence>
<gene>
    <name evidence="2" type="ORF">METZ01_LOCUS430122</name>
</gene>
<proteinExistence type="predicted"/>
<dbReference type="AlphaFoldDB" id="A0A382Y448"/>
<evidence type="ECO:0000256" key="1">
    <source>
        <dbReference type="SAM" id="MobiDB-lite"/>
    </source>
</evidence>
<evidence type="ECO:0000313" key="2">
    <source>
        <dbReference type="EMBL" id="SVD77268.1"/>
    </source>
</evidence>
<name>A0A382Y448_9ZZZZ</name>
<feature type="compositionally biased region" description="Basic and acidic residues" evidence="1">
    <location>
        <begin position="13"/>
        <end position="22"/>
    </location>
</feature>
<feature type="non-terminal residue" evidence="2">
    <location>
        <position position="22"/>
    </location>
</feature>
<feature type="region of interest" description="Disordered" evidence="1">
    <location>
        <begin position="1"/>
        <end position="22"/>
    </location>
</feature>